<dbReference type="InterPro" id="IPR015867">
    <property type="entry name" value="N-reg_PII/ATP_PRibTrfase_C"/>
</dbReference>
<keyword evidence="3" id="KW-1185">Reference proteome</keyword>
<dbReference type="OrthoDB" id="37622at2"/>
<dbReference type="EMBL" id="PSYR01000001">
    <property type="protein sequence ID" value="RCN58314.1"/>
    <property type="molecule type" value="Genomic_DNA"/>
</dbReference>
<dbReference type="AlphaFoldDB" id="A0A368HFY5"/>
<dbReference type="RefSeq" id="WP_114282113.1">
    <property type="nucleotide sequence ID" value="NZ_PSYR01000001.1"/>
</dbReference>
<evidence type="ECO:0000313" key="3">
    <source>
        <dbReference type="Proteomes" id="UP000253250"/>
    </source>
</evidence>
<comment type="caution">
    <text evidence="2">The sequence shown here is derived from an EMBL/GenBank/DDBJ whole genome shotgun (WGS) entry which is preliminary data.</text>
</comment>
<dbReference type="SUPFAM" id="SSF54913">
    <property type="entry name" value="GlnB-like"/>
    <property type="match status" value="1"/>
</dbReference>
<evidence type="ECO:0000256" key="1">
    <source>
        <dbReference type="ARBA" id="ARBA00010169"/>
    </source>
</evidence>
<dbReference type="PANTHER" id="PTHR23419:SF8">
    <property type="entry name" value="FI09726P"/>
    <property type="match status" value="1"/>
</dbReference>
<proteinExistence type="inferred from homology"/>
<dbReference type="GO" id="GO:0010038">
    <property type="term" value="P:response to metal ion"/>
    <property type="evidence" value="ECO:0007669"/>
    <property type="project" value="InterPro"/>
</dbReference>
<reference evidence="2 3" key="1">
    <citation type="submission" date="2018-02" db="EMBL/GenBank/DDBJ databases">
        <title>Insights into the biology of acidophilic members of the Acidiferrobacteraceae family derived from comparative genomic analyses.</title>
        <authorList>
            <person name="Issotta F."/>
            <person name="Thyssen C."/>
            <person name="Mena C."/>
            <person name="Moya A."/>
            <person name="Bellenberg S."/>
            <person name="Sproer C."/>
            <person name="Covarrubias P.C."/>
            <person name="Sand W."/>
            <person name="Quatrini R."/>
            <person name="Vera M."/>
        </authorList>
    </citation>
    <scope>NUCLEOTIDE SEQUENCE [LARGE SCALE GENOMIC DNA]</scope>
    <source>
        <strain evidence="3">m-1</strain>
    </source>
</reference>
<dbReference type="GO" id="GO:0005507">
    <property type="term" value="F:copper ion binding"/>
    <property type="evidence" value="ECO:0007669"/>
    <property type="project" value="TreeGrafter"/>
</dbReference>
<organism evidence="2 3">
    <name type="scientific">Acidiferrobacter thiooxydans</name>
    <dbReference type="NCBI Taxonomy" id="163359"/>
    <lineage>
        <taxon>Bacteria</taxon>
        <taxon>Pseudomonadati</taxon>
        <taxon>Pseudomonadota</taxon>
        <taxon>Gammaproteobacteria</taxon>
        <taxon>Acidiferrobacterales</taxon>
        <taxon>Acidiferrobacteraceae</taxon>
        <taxon>Acidiferrobacter</taxon>
    </lineage>
</organism>
<accession>A0A368HFY5</accession>
<dbReference type="InterPro" id="IPR004323">
    <property type="entry name" value="Ion_tolerance_CutA"/>
</dbReference>
<name>A0A368HFY5_9GAMM</name>
<dbReference type="Pfam" id="PF03091">
    <property type="entry name" value="CutA1"/>
    <property type="match status" value="1"/>
</dbReference>
<comment type="similarity">
    <text evidence="1">Belongs to the CutA family.</text>
</comment>
<dbReference type="PANTHER" id="PTHR23419">
    <property type="entry name" value="DIVALENT CATION TOLERANCE CUTA-RELATED"/>
    <property type="match status" value="1"/>
</dbReference>
<dbReference type="Proteomes" id="UP000253250">
    <property type="component" value="Unassembled WGS sequence"/>
</dbReference>
<sequence length="106" mass="11836">MPQEALIVFSTCPRADAPGIANALVNGRLAACVNLVDAVQSVYRWRGQVETATETLLIIKTTTDHYDEMERRLRALHPYEVPEIVAVPIAGGYPPYLQWLEDTTRP</sequence>
<protein>
    <submittedName>
        <fullName evidence="2">Divalent-cation tolerance protein CutA</fullName>
    </submittedName>
</protein>
<dbReference type="InterPro" id="IPR011322">
    <property type="entry name" value="N-reg_PII-like_a/b"/>
</dbReference>
<evidence type="ECO:0000313" key="2">
    <source>
        <dbReference type="EMBL" id="RCN58314.1"/>
    </source>
</evidence>
<gene>
    <name evidence="2" type="ORF">C4900_00495</name>
</gene>
<dbReference type="Gene3D" id="3.30.70.120">
    <property type="match status" value="1"/>
</dbReference>